<dbReference type="RefSeq" id="WP_336577144.1">
    <property type="nucleotide sequence ID" value="NZ_NGLE02000001.1"/>
</dbReference>
<gene>
    <name evidence="1" type="ORF">A5880_002275</name>
</gene>
<proteinExistence type="predicted"/>
<reference evidence="1" key="1">
    <citation type="submission" date="2018-07" db="EMBL/GenBank/DDBJ databases">
        <title>The Genome Sequence of Enterococcus sp. DIV0659b.</title>
        <authorList>
            <consortium name="The Broad Institute Genomics Platform"/>
            <consortium name="The Broad Institute Genomic Center for Infectious Diseases"/>
            <person name="Earl A."/>
            <person name="Manson A."/>
            <person name="Schwartman J."/>
            <person name="Gilmore M."/>
            <person name="Abouelleil A."/>
            <person name="Cao P."/>
            <person name="Chapman S."/>
            <person name="Cusick C."/>
            <person name="Shea T."/>
            <person name="Young S."/>
            <person name="Neafsey D."/>
            <person name="Nusbaum C."/>
            <person name="Birren B."/>
        </authorList>
    </citation>
    <scope>NUCLEOTIDE SEQUENCE [LARGE SCALE GENOMIC DNA]</scope>
    <source>
        <strain evidence="1">4G2_DIV0659</strain>
    </source>
</reference>
<accession>A0ABU8IGR8</accession>
<protein>
    <submittedName>
        <fullName evidence="1">Uncharacterized protein</fullName>
    </submittedName>
</protein>
<organism evidence="1 2">
    <name type="scientific">Candidatus Enterococcus mansonii</name>
    <dbReference type="NCBI Taxonomy" id="1834181"/>
    <lineage>
        <taxon>Bacteria</taxon>
        <taxon>Bacillati</taxon>
        <taxon>Bacillota</taxon>
        <taxon>Bacilli</taxon>
        <taxon>Lactobacillales</taxon>
        <taxon>Enterococcaceae</taxon>
        <taxon>Enterococcus</taxon>
    </lineage>
</organism>
<dbReference type="EMBL" id="NGLE02000001">
    <property type="protein sequence ID" value="MEI5994689.1"/>
    <property type="molecule type" value="Genomic_DNA"/>
</dbReference>
<evidence type="ECO:0000313" key="2">
    <source>
        <dbReference type="Proteomes" id="UP000195139"/>
    </source>
</evidence>
<dbReference type="Proteomes" id="UP000195139">
    <property type="component" value="Unassembled WGS sequence"/>
</dbReference>
<comment type="caution">
    <text evidence="1">The sequence shown here is derived from an EMBL/GenBank/DDBJ whole genome shotgun (WGS) entry which is preliminary data.</text>
</comment>
<name>A0ABU8IGR8_9ENTE</name>
<evidence type="ECO:0000313" key="1">
    <source>
        <dbReference type="EMBL" id="MEI5994689.1"/>
    </source>
</evidence>
<keyword evidence="2" id="KW-1185">Reference proteome</keyword>
<sequence length="138" mass="16586">MTNTFTLDWSGVVYKDEEINEQLIKKIIDDFNIEEDSFLVLQPESPIKNSLYMQVQSPLDENIPIEIRFIYTNGVMKHFRNESLDKQTIYQYLVDYWAKEEVPNIESWIDISHQFNTFSNRIIKRIKDIFLKEKKETN</sequence>